<feature type="region of interest" description="Disordered" evidence="1">
    <location>
        <begin position="93"/>
        <end position="134"/>
    </location>
</feature>
<evidence type="ECO:0000313" key="2">
    <source>
        <dbReference type="EMBL" id="KAF4980392.1"/>
    </source>
</evidence>
<reference evidence="2" key="2">
    <citation type="submission" date="2020-05" db="EMBL/GenBank/DDBJ databases">
        <authorList>
            <person name="Kim H.-S."/>
            <person name="Proctor R.H."/>
            <person name="Brown D.W."/>
        </authorList>
    </citation>
    <scope>NUCLEOTIDE SEQUENCE</scope>
    <source>
        <strain evidence="2">NRRL 22465</strain>
    </source>
</reference>
<dbReference type="AlphaFoldDB" id="A0A8H4UNG4"/>
<name>A0A8H4UNG4_9HYPO</name>
<feature type="compositionally biased region" description="Basic and acidic residues" evidence="1">
    <location>
        <begin position="118"/>
        <end position="134"/>
    </location>
</feature>
<dbReference type="OrthoDB" id="4965689at2759"/>
<accession>A0A8H4UNG4</accession>
<comment type="caution">
    <text evidence="2">The sequence shown here is derived from an EMBL/GenBank/DDBJ whole genome shotgun (WGS) entry which is preliminary data.</text>
</comment>
<reference evidence="2" key="1">
    <citation type="journal article" date="2020" name="BMC Genomics">
        <title>Correction to: Identification and distribution of gene clusters required for synthesis of sphingolipid metabolism inhibitors in diverse species of the filamentous fungus Fusarium.</title>
        <authorList>
            <person name="Kim H.S."/>
            <person name="Lohmar J.M."/>
            <person name="Busman M."/>
            <person name="Brown D.W."/>
            <person name="Naumann T.A."/>
            <person name="Divon H.H."/>
            <person name="Lysoe E."/>
            <person name="Uhlig S."/>
            <person name="Proctor R.H."/>
        </authorList>
    </citation>
    <scope>NUCLEOTIDE SEQUENCE</scope>
    <source>
        <strain evidence="2">NRRL 22465</strain>
    </source>
</reference>
<protein>
    <submittedName>
        <fullName evidence="2">Uncharacterized protein</fullName>
    </submittedName>
</protein>
<dbReference type="EMBL" id="JABEYC010000237">
    <property type="protein sequence ID" value="KAF4980392.1"/>
    <property type="molecule type" value="Genomic_DNA"/>
</dbReference>
<keyword evidence="3" id="KW-1185">Reference proteome</keyword>
<proteinExistence type="predicted"/>
<sequence>MDVNKDPAIPITSSFSARALQTSVASHPPRSIMIHDDYLNAWEEPSQYPRIPNVYEPIDDNNNVGQLDRKETRGLFDSHEDWSITAQLGSSYTWSDDYNHQKAPKRTPTERQSSPRAEQSDEQRRAKRQSSFERWRNAGDKLFCNTNKLRS</sequence>
<dbReference type="Proteomes" id="UP000635477">
    <property type="component" value="Unassembled WGS sequence"/>
</dbReference>
<evidence type="ECO:0000313" key="3">
    <source>
        <dbReference type="Proteomes" id="UP000635477"/>
    </source>
</evidence>
<evidence type="ECO:0000256" key="1">
    <source>
        <dbReference type="SAM" id="MobiDB-lite"/>
    </source>
</evidence>
<organism evidence="2 3">
    <name type="scientific">Fusarium zealandicum</name>
    <dbReference type="NCBI Taxonomy" id="1053134"/>
    <lineage>
        <taxon>Eukaryota</taxon>
        <taxon>Fungi</taxon>
        <taxon>Dikarya</taxon>
        <taxon>Ascomycota</taxon>
        <taxon>Pezizomycotina</taxon>
        <taxon>Sordariomycetes</taxon>
        <taxon>Hypocreomycetidae</taxon>
        <taxon>Hypocreales</taxon>
        <taxon>Nectriaceae</taxon>
        <taxon>Fusarium</taxon>
        <taxon>Fusarium staphyleae species complex</taxon>
    </lineage>
</organism>
<gene>
    <name evidence="2" type="ORF">FZEAL_3591</name>
</gene>
<feature type="compositionally biased region" description="Basic and acidic residues" evidence="1">
    <location>
        <begin position="67"/>
        <end position="78"/>
    </location>
</feature>
<feature type="region of interest" description="Disordered" evidence="1">
    <location>
        <begin position="53"/>
        <end position="78"/>
    </location>
</feature>